<feature type="domain" description="RRM" evidence="4">
    <location>
        <begin position="20"/>
        <end position="98"/>
    </location>
</feature>
<feature type="domain" description="RRM" evidence="4">
    <location>
        <begin position="191"/>
        <end position="280"/>
    </location>
</feature>
<dbReference type="AlphaFoldDB" id="A0A1R2C870"/>
<dbReference type="InterPro" id="IPR012677">
    <property type="entry name" value="Nucleotide-bd_a/b_plait_sf"/>
</dbReference>
<accession>A0A1R2C870</accession>
<evidence type="ECO:0000256" key="3">
    <source>
        <dbReference type="PROSITE-ProRule" id="PRU00176"/>
    </source>
</evidence>
<dbReference type="OrthoDB" id="19742at2759"/>
<dbReference type="EMBL" id="MPUH01000244">
    <property type="protein sequence ID" value="OMJ85196.1"/>
    <property type="molecule type" value="Genomic_DNA"/>
</dbReference>
<feature type="domain" description="PABC" evidence="5">
    <location>
        <begin position="438"/>
        <end position="516"/>
    </location>
</feature>
<dbReference type="Gene3D" id="1.10.1900.10">
    <property type="entry name" value="c-terminal domain of poly(a) binding protein"/>
    <property type="match status" value="1"/>
</dbReference>
<evidence type="ECO:0000256" key="1">
    <source>
        <dbReference type="ARBA" id="ARBA00008557"/>
    </source>
</evidence>
<dbReference type="PROSITE" id="PS51309">
    <property type="entry name" value="PABC"/>
    <property type="match status" value="1"/>
</dbReference>
<evidence type="ECO:0000313" key="6">
    <source>
        <dbReference type="EMBL" id="OMJ85196.1"/>
    </source>
</evidence>
<dbReference type="SMART" id="SM00360">
    <property type="entry name" value="RRM"/>
    <property type="match status" value="4"/>
</dbReference>
<dbReference type="PROSITE" id="PS50102">
    <property type="entry name" value="RRM"/>
    <property type="match status" value="4"/>
</dbReference>
<evidence type="ECO:0008006" key="8">
    <source>
        <dbReference type="Google" id="ProtNLM"/>
    </source>
</evidence>
<dbReference type="InterPro" id="IPR052462">
    <property type="entry name" value="SLIRP/GR-RBP-like"/>
</dbReference>
<protein>
    <recommendedName>
        <fullName evidence="8">Polyadenylate-binding protein</fullName>
    </recommendedName>
</protein>
<feature type="domain" description="RRM" evidence="4">
    <location>
        <begin position="104"/>
        <end position="192"/>
    </location>
</feature>
<organism evidence="6 7">
    <name type="scientific">Stentor coeruleus</name>
    <dbReference type="NCBI Taxonomy" id="5963"/>
    <lineage>
        <taxon>Eukaryota</taxon>
        <taxon>Sar</taxon>
        <taxon>Alveolata</taxon>
        <taxon>Ciliophora</taxon>
        <taxon>Postciliodesmatophora</taxon>
        <taxon>Heterotrichea</taxon>
        <taxon>Heterotrichida</taxon>
        <taxon>Stentoridae</taxon>
        <taxon>Stentor</taxon>
    </lineage>
</organism>
<evidence type="ECO:0000313" key="7">
    <source>
        <dbReference type="Proteomes" id="UP000187209"/>
    </source>
</evidence>
<dbReference type="SMART" id="SM00517">
    <property type="entry name" value="PolyA"/>
    <property type="match status" value="1"/>
</dbReference>
<evidence type="ECO:0000259" key="5">
    <source>
        <dbReference type="PROSITE" id="PS51309"/>
    </source>
</evidence>
<evidence type="ECO:0000256" key="2">
    <source>
        <dbReference type="ARBA" id="ARBA00022884"/>
    </source>
</evidence>
<dbReference type="GO" id="GO:0003723">
    <property type="term" value="F:RNA binding"/>
    <property type="evidence" value="ECO:0007669"/>
    <property type="project" value="UniProtKB-UniRule"/>
</dbReference>
<dbReference type="Pfam" id="PF00658">
    <property type="entry name" value="MLLE"/>
    <property type="match status" value="1"/>
</dbReference>
<dbReference type="InterPro" id="IPR000504">
    <property type="entry name" value="RRM_dom"/>
</dbReference>
<keyword evidence="7" id="KW-1185">Reference proteome</keyword>
<dbReference type="SUPFAM" id="SSF63570">
    <property type="entry name" value="PABC (PABP) domain"/>
    <property type="match status" value="1"/>
</dbReference>
<dbReference type="PANTHER" id="PTHR48027">
    <property type="entry name" value="HETEROGENEOUS NUCLEAR RIBONUCLEOPROTEIN 87F-RELATED"/>
    <property type="match status" value="1"/>
</dbReference>
<dbReference type="Gene3D" id="3.30.70.330">
    <property type="match status" value="4"/>
</dbReference>
<gene>
    <name evidence="6" type="ORF">SteCoe_13508</name>
</gene>
<reference evidence="6 7" key="1">
    <citation type="submission" date="2016-11" db="EMBL/GenBank/DDBJ databases">
        <title>The macronuclear genome of Stentor coeruleus: a giant cell with tiny introns.</title>
        <authorList>
            <person name="Slabodnick M."/>
            <person name="Ruby J.G."/>
            <person name="Reiff S.B."/>
            <person name="Swart E.C."/>
            <person name="Gosai S."/>
            <person name="Prabakaran S."/>
            <person name="Witkowska E."/>
            <person name="Larue G.E."/>
            <person name="Fisher S."/>
            <person name="Freeman R.M."/>
            <person name="Gunawardena J."/>
            <person name="Chu W."/>
            <person name="Stover N.A."/>
            <person name="Gregory B.D."/>
            <person name="Nowacki M."/>
            <person name="Derisi J."/>
            <person name="Roy S.W."/>
            <person name="Marshall W.F."/>
            <person name="Sood P."/>
        </authorList>
    </citation>
    <scope>NUCLEOTIDE SEQUENCE [LARGE SCALE GENOMIC DNA]</scope>
    <source>
        <strain evidence="6">WM001</strain>
    </source>
</reference>
<comment type="similarity">
    <text evidence="1">Belongs to the polyadenylate-binding protein type-1 family.</text>
</comment>
<dbReference type="InterPro" id="IPR036053">
    <property type="entry name" value="PABP-dom"/>
</dbReference>
<evidence type="ECO:0000259" key="4">
    <source>
        <dbReference type="PROSITE" id="PS50102"/>
    </source>
</evidence>
<dbReference type="InterPro" id="IPR035979">
    <property type="entry name" value="RBD_domain_sf"/>
</dbReference>
<name>A0A1R2C870_9CILI</name>
<comment type="caution">
    <text evidence="6">The sequence shown here is derived from an EMBL/GenBank/DDBJ whole genome shotgun (WGS) entry which is preliminary data.</text>
</comment>
<keyword evidence="2 3" id="KW-0694">RNA-binding</keyword>
<sequence length="527" mass="60156">MAIIIITEMNFQGKPSNPDAQIFIGDLSQSVVEADLYSLASRHGEVIYIRILRHFQTKESLGFAFITFAQTTQASLGRVALNGTLLKGSYIRVAKYSRERDPEANLFVSELPENATAKDLENAFCKFGPILSTKISYDKELKSNRYGYVQFEKKDHAQNVIVQGKIDLMGVKVTVQKFVPAGQRENLHWKNNLYVRGFGESMTNEELNRIFSRFGEITSHALMHTKDIRGNDRHFAYICYKNSEDAQKAISDLNNNTEHGVQWYIAPHQSRAIRRAKLQQEYRKKVEEWKRKNLFIKGFPITLTETQLKEICQDYGTITSVKILKTENIVYHNNIAKQEFVSRGSGFVCFATAESASLAISGLKNKKIEEKTLFVHLWKPKEELIKDLNVLKMKKMHSQMLQYGMIYPQMMARGGIGRGKFRGEPMPTIPIKPVEPAKLPFESQGFYESKPEVQKRILGENLYPIILENSNKKIAGKITGMLLEIDTETLIRLLKNPGEIVLKVKEAIEVLRKAWINNPEALSLLSE</sequence>
<dbReference type="Pfam" id="PF00076">
    <property type="entry name" value="RRM_1"/>
    <property type="match status" value="4"/>
</dbReference>
<dbReference type="InterPro" id="IPR002004">
    <property type="entry name" value="PABP_HYD_C"/>
</dbReference>
<dbReference type="CDD" id="cd00590">
    <property type="entry name" value="RRM_SF"/>
    <property type="match status" value="1"/>
</dbReference>
<dbReference type="Proteomes" id="UP000187209">
    <property type="component" value="Unassembled WGS sequence"/>
</dbReference>
<proteinExistence type="inferred from homology"/>
<dbReference type="SUPFAM" id="SSF54928">
    <property type="entry name" value="RNA-binding domain, RBD"/>
    <property type="match status" value="3"/>
</dbReference>
<feature type="domain" description="RRM" evidence="4">
    <location>
        <begin position="292"/>
        <end position="380"/>
    </location>
</feature>